<sequence length="380" mass="40592">MTGQAVTKPVAGLPAHLQQHVTAEAFDEFAGGVTSGFPVISYRGRTWRIRKGGEEQVYLNEQQEAIQSIECVMLKSNPVPSKVHYHDKYTEGDQSPPRCWSANGVTPDDGVSNPISPGCAACPKNVWGSKITDEGKKSRACSDVRRVAITFMHQLEECIAGTRTKDDIDVLLLRIPPATLNPLKDYAEKVLKPKGVPPYVLITRIGFDTEVSFPKLSFKAFRFLSEAEIEVAMELRNGEDTRRILNEALENVPVPEETFDGAGSTTSPVDVSGAPAQAPAEAKTQAPAPSPKLQPVEEELFSVPVEDIAPVPTRAAEVEADAENVIEAAPDVIAPPPAAAAVPAPEPAPAVPAVEEGHVPPAAAAPSDGDFEAMLKSILD</sequence>
<comment type="caution">
    <text evidence="2">The sequence shown here is derived from an EMBL/GenBank/DDBJ whole genome shotgun (WGS) entry which is preliminary data.</text>
</comment>
<proteinExistence type="predicted"/>
<protein>
    <submittedName>
        <fullName evidence="2">Uncharacterized protein</fullName>
    </submittedName>
</protein>
<accession>A0A0F9LCW8</accession>
<reference evidence="2" key="1">
    <citation type="journal article" date="2015" name="Nature">
        <title>Complex archaea that bridge the gap between prokaryotes and eukaryotes.</title>
        <authorList>
            <person name="Spang A."/>
            <person name="Saw J.H."/>
            <person name="Jorgensen S.L."/>
            <person name="Zaremba-Niedzwiedzka K."/>
            <person name="Martijn J."/>
            <person name="Lind A.E."/>
            <person name="van Eijk R."/>
            <person name="Schleper C."/>
            <person name="Guy L."/>
            <person name="Ettema T.J."/>
        </authorList>
    </citation>
    <scope>NUCLEOTIDE SEQUENCE</scope>
</reference>
<organism evidence="2">
    <name type="scientific">marine sediment metagenome</name>
    <dbReference type="NCBI Taxonomy" id="412755"/>
    <lineage>
        <taxon>unclassified sequences</taxon>
        <taxon>metagenomes</taxon>
        <taxon>ecological metagenomes</taxon>
    </lineage>
</organism>
<feature type="region of interest" description="Disordered" evidence="1">
    <location>
        <begin position="255"/>
        <end position="292"/>
    </location>
</feature>
<dbReference type="AlphaFoldDB" id="A0A0F9LCW8"/>
<gene>
    <name evidence="2" type="ORF">LCGC14_1215930</name>
</gene>
<evidence type="ECO:0000313" key="2">
    <source>
        <dbReference type="EMBL" id="KKM92694.1"/>
    </source>
</evidence>
<name>A0A0F9LCW8_9ZZZZ</name>
<evidence type="ECO:0000256" key="1">
    <source>
        <dbReference type="SAM" id="MobiDB-lite"/>
    </source>
</evidence>
<dbReference type="EMBL" id="LAZR01006358">
    <property type="protein sequence ID" value="KKM92694.1"/>
    <property type="molecule type" value="Genomic_DNA"/>
</dbReference>